<keyword evidence="3" id="KW-1185">Reference proteome</keyword>
<dbReference type="OrthoDB" id="9956265at2"/>
<dbReference type="AlphaFoldDB" id="A0A238JLH3"/>
<keyword evidence="1" id="KW-1133">Transmembrane helix</keyword>
<dbReference type="RefSeq" id="WP_093994872.1">
    <property type="nucleotide sequence ID" value="NZ_FXYD01000001.1"/>
</dbReference>
<reference evidence="3" key="1">
    <citation type="submission" date="2017-05" db="EMBL/GenBank/DDBJ databases">
        <authorList>
            <person name="Rodrigo-Torres L."/>
            <person name="Arahal R. D."/>
            <person name="Lucena T."/>
        </authorList>
    </citation>
    <scope>NUCLEOTIDE SEQUENCE [LARGE SCALE GENOMIC DNA]</scope>
    <source>
        <strain evidence="3">CECT 8868</strain>
    </source>
</reference>
<feature type="transmembrane region" description="Helical" evidence="1">
    <location>
        <begin position="124"/>
        <end position="143"/>
    </location>
</feature>
<keyword evidence="1" id="KW-0812">Transmembrane</keyword>
<protein>
    <recommendedName>
        <fullName evidence="4">DUF3592 domain-containing protein</fullName>
    </recommendedName>
</protein>
<feature type="transmembrane region" description="Helical" evidence="1">
    <location>
        <begin position="14"/>
        <end position="33"/>
    </location>
</feature>
<sequence>MTDWTPRFDFNRRFWAGCVIALLSFSFLVVSILHSRETYKLSREGIQIEATVTDARTVTSNTEGSPKHVLTYTFNNNGQTQTNERVVPEHFFQTHPSGTIWTITALPDDTTRHQLYDGEKRETAIGALIFSALMTLFGTLLALSGPNLNALRHRLTS</sequence>
<evidence type="ECO:0000256" key="1">
    <source>
        <dbReference type="SAM" id="Phobius"/>
    </source>
</evidence>
<evidence type="ECO:0000313" key="2">
    <source>
        <dbReference type="EMBL" id="SMX31528.1"/>
    </source>
</evidence>
<dbReference type="Proteomes" id="UP000203464">
    <property type="component" value="Unassembled WGS sequence"/>
</dbReference>
<proteinExistence type="predicted"/>
<evidence type="ECO:0000313" key="3">
    <source>
        <dbReference type="Proteomes" id="UP000203464"/>
    </source>
</evidence>
<gene>
    <name evidence="2" type="ORF">OCA8868_00407</name>
</gene>
<organism evidence="2 3">
    <name type="scientific">Octadecabacter ascidiaceicola</name>
    <dbReference type="NCBI Taxonomy" id="1655543"/>
    <lineage>
        <taxon>Bacteria</taxon>
        <taxon>Pseudomonadati</taxon>
        <taxon>Pseudomonadota</taxon>
        <taxon>Alphaproteobacteria</taxon>
        <taxon>Rhodobacterales</taxon>
        <taxon>Roseobacteraceae</taxon>
        <taxon>Octadecabacter</taxon>
    </lineage>
</organism>
<dbReference type="EMBL" id="FXYD01000001">
    <property type="protein sequence ID" value="SMX31528.1"/>
    <property type="molecule type" value="Genomic_DNA"/>
</dbReference>
<name>A0A238JLH3_9RHOB</name>
<evidence type="ECO:0008006" key="4">
    <source>
        <dbReference type="Google" id="ProtNLM"/>
    </source>
</evidence>
<keyword evidence="1" id="KW-0472">Membrane</keyword>
<accession>A0A238JLH3</accession>